<dbReference type="Pfam" id="PF12146">
    <property type="entry name" value="Hydrolase_4"/>
    <property type="match status" value="1"/>
</dbReference>
<dbReference type="EMBL" id="CP036275">
    <property type="protein sequence ID" value="QDU40569.1"/>
    <property type="molecule type" value="Genomic_DNA"/>
</dbReference>
<dbReference type="KEGG" id="mri:Mal4_49270"/>
<dbReference type="Gene3D" id="3.40.50.1820">
    <property type="entry name" value="alpha/beta hydrolase"/>
    <property type="match status" value="1"/>
</dbReference>
<keyword evidence="2" id="KW-0378">Hydrolase</keyword>
<keyword evidence="3" id="KW-1185">Reference proteome</keyword>
<name>A0A517ZDM3_9PLAN</name>
<proteinExistence type="predicted"/>
<evidence type="ECO:0000313" key="3">
    <source>
        <dbReference type="Proteomes" id="UP000320496"/>
    </source>
</evidence>
<evidence type="ECO:0000259" key="1">
    <source>
        <dbReference type="Pfam" id="PF12146"/>
    </source>
</evidence>
<gene>
    <name evidence="2" type="primary">ytpA_2</name>
    <name evidence="2" type="ORF">Mal4_49270</name>
</gene>
<sequence>MGQSLLLPDSQADAIIPPLATDPAREKCPVDLQTVTVTDADGTTDLFVRIYGAHKRLERTLVIIHGAGEHSGRYEHFAERVNAAGWRVLALDLRGHGQSGGVPTHIEQFEHYLRDLDAIWSHFNLVPDSTAVFGHSMGGLVSVRYAETRPHNMSAIVLSAPLLGLAVKVPRLKETLGRICALVAPRTRFATEIQPDQLTRNPEALERRDRDPFSIRTVTAAWYFQIIDAMYEAWNEADQIRRPLLLLQGQADEIVDPDAAIAWWLRLASADRTLRLFPEHLHELINELDWEQTTIRILDWLEARMPVRPATSLLQPAP</sequence>
<dbReference type="InterPro" id="IPR051044">
    <property type="entry name" value="MAG_DAG_Lipase"/>
</dbReference>
<dbReference type="GO" id="GO:0016787">
    <property type="term" value="F:hydrolase activity"/>
    <property type="evidence" value="ECO:0007669"/>
    <property type="project" value="UniProtKB-KW"/>
</dbReference>
<protein>
    <submittedName>
        <fullName evidence="2">Phospholipase YtpA</fullName>
        <ecNumber evidence="2">3.1.1.-</ecNumber>
    </submittedName>
</protein>
<dbReference type="InterPro" id="IPR000073">
    <property type="entry name" value="AB_hydrolase_1"/>
</dbReference>
<dbReference type="AlphaFoldDB" id="A0A517ZDM3"/>
<feature type="domain" description="Serine aminopeptidase S33" evidence="1">
    <location>
        <begin position="58"/>
        <end position="289"/>
    </location>
</feature>
<organism evidence="2 3">
    <name type="scientific">Maioricimonas rarisocia</name>
    <dbReference type="NCBI Taxonomy" id="2528026"/>
    <lineage>
        <taxon>Bacteria</taxon>
        <taxon>Pseudomonadati</taxon>
        <taxon>Planctomycetota</taxon>
        <taxon>Planctomycetia</taxon>
        <taxon>Planctomycetales</taxon>
        <taxon>Planctomycetaceae</taxon>
        <taxon>Maioricimonas</taxon>
    </lineage>
</organism>
<reference evidence="2 3" key="1">
    <citation type="submission" date="2019-02" db="EMBL/GenBank/DDBJ databases">
        <title>Deep-cultivation of Planctomycetes and their phenomic and genomic characterization uncovers novel biology.</title>
        <authorList>
            <person name="Wiegand S."/>
            <person name="Jogler M."/>
            <person name="Boedeker C."/>
            <person name="Pinto D."/>
            <person name="Vollmers J."/>
            <person name="Rivas-Marin E."/>
            <person name="Kohn T."/>
            <person name="Peeters S.H."/>
            <person name="Heuer A."/>
            <person name="Rast P."/>
            <person name="Oberbeckmann S."/>
            <person name="Bunk B."/>
            <person name="Jeske O."/>
            <person name="Meyerdierks A."/>
            <person name="Storesund J.E."/>
            <person name="Kallscheuer N."/>
            <person name="Luecker S."/>
            <person name="Lage O.M."/>
            <person name="Pohl T."/>
            <person name="Merkel B.J."/>
            <person name="Hornburger P."/>
            <person name="Mueller R.-W."/>
            <person name="Bruemmer F."/>
            <person name="Labrenz M."/>
            <person name="Spormann A.M."/>
            <person name="Op den Camp H."/>
            <person name="Overmann J."/>
            <person name="Amann R."/>
            <person name="Jetten M.S.M."/>
            <person name="Mascher T."/>
            <person name="Medema M.H."/>
            <person name="Devos D.P."/>
            <person name="Kaster A.-K."/>
            <person name="Ovreas L."/>
            <person name="Rohde M."/>
            <person name="Galperin M.Y."/>
            <person name="Jogler C."/>
        </authorList>
    </citation>
    <scope>NUCLEOTIDE SEQUENCE [LARGE SCALE GENOMIC DNA]</scope>
    <source>
        <strain evidence="2 3">Mal4</strain>
    </source>
</reference>
<dbReference type="PANTHER" id="PTHR11614">
    <property type="entry name" value="PHOSPHOLIPASE-RELATED"/>
    <property type="match status" value="1"/>
</dbReference>
<dbReference type="InterPro" id="IPR022742">
    <property type="entry name" value="Hydrolase_4"/>
</dbReference>
<dbReference type="InterPro" id="IPR029058">
    <property type="entry name" value="AB_hydrolase_fold"/>
</dbReference>
<dbReference type="SUPFAM" id="SSF53474">
    <property type="entry name" value="alpha/beta-Hydrolases"/>
    <property type="match status" value="1"/>
</dbReference>
<dbReference type="PRINTS" id="PR00111">
    <property type="entry name" value="ABHYDROLASE"/>
</dbReference>
<dbReference type="EC" id="3.1.1.-" evidence="2"/>
<evidence type="ECO:0000313" key="2">
    <source>
        <dbReference type="EMBL" id="QDU40569.1"/>
    </source>
</evidence>
<accession>A0A517ZDM3</accession>
<dbReference type="Proteomes" id="UP000320496">
    <property type="component" value="Chromosome"/>
</dbReference>